<keyword evidence="8 10" id="KW-0238">DNA-binding</keyword>
<dbReference type="Gene3D" id="3.40.50.10930">
    <property type="match status" value="1"/>
</dbReference>
<keyword evidence="6 10" id="KW-0269">Exonuclease</keyword>
<evidence type="ECO:0000256" key="6">
    <source>
        <dbReference type="ARBA" id="ARBA00022839"/>
    </source>
</evidence>
<dbReference type="EMBL" id="VLKG01000005">
    <property type="protein sequence ID" value="TWH71385.1"/>
    <property type="molecule type" value="Genomic_DNA"/>
</dbReference>
<dbReference type="AlphaFoldDB" id="A0A562IKY6"/>
<dbReference type="Pfam" id="PF04257">
    <property type="entry name" value="Exonuc_V_gamma"/>
    <property type="match status" value="1"/>
</dbReference>
<evidence type="ECO:0000256" key="1">
    <source>
        <dbReference type="ARBA" id="ARBA00022722"/>
    </source>
</evidence>
<organism evidence="12 13">
    <name type="scientific">Azomonas agilis</name>
    <dbReference type="NCBI Taxonomy" id="116849"/>
    <lineage>
        <taxon>Bacteria</taxon>
        <taxon>Pseudomonadati</taxon>
        <taxon>Pseudomonadota</taxon>
        <taxon>Gammaproteobacteria</taxon>
        <taxon>Pseudomonadales</taxon>
        <taxon>Pseudomonadaceae</taxon>
        <taxon>Azomonas</taxon>
    </lineage>
</organism>
<reference evidence="12 13" key="1">
    <citation type="submission" date="2019-07" db="EMBL/GenBank/DDBJ databases">
        <title>Genomic Encyclopedia of Type Strains, Phase I: the one thousand microbial genomes (KMG-I) project.</title>
        <authorList>
            <person name="Kyrpides N."/>
        </authorList>
    </citation>
    <scope>NUCLEOTIDE SEQUENCE [LARGE SCALE GENOMIC DNA]</scope>
    <source>
        <strain evidence="12 13">DSM 375</strain>
    </source>
</reference>
<dbReference type="HAMAP" id="MF_01486">
    <property type="entry name" value="RecC"/>
    <property type="match status" value="1"/>
</dbReference>
<dbReference type="Pfam" id="PF17946">
    <property type="entry name" value="RecC_C"/>
    <property type="match status" value="1"/>
</dbReference>
<dbReference type="NCBIfam" id="TIGR01450">
    <property type="entry name" value="recC"/>
    <property type="match status" value="1"/>
</dbReference>
<evidence type="ECO:0000259" key="11">
    <source>
        <dbReference type="Pfam" id="PF17946"/>
    </source>
</evidence>
<accession>A0A562IKY6</accession>
<dbReference type="InterPro" id="IPR027417">
    <property type="entry name" value="P-loop_NTPase"/>
</dbReference>
<dbReference type="InterPro" id="IPR041500">
    <property type="entry name" value="RecC_C"/>
</dbReference>
<evidence type="ECO:0000256" key="3">
    <source>
        <dbReference type="ARBA" id="ARBA00022763"/>
    </source>
</evidence>
<evidence type="ECO:0000256" key="10">
    <source>
        <dbReference type="HAMAP-Rule" id="MF_01486"/>
    </source>
</evidence>
<evidence type="ECO:0000256" key="9">
    <source>
        <dbReference type="ARBA" id="ARBA00023204"/>
    </source>
</evidence>
<dbReference type="Proteomes" id="UP000319627">
    <property type="component" value="Unassembled WGS sequence"/>
</dbReference>
<comment type="similarity">
    <text evidence="10">Belongs to the RecC family.</text>
</comment>
<name>A0A562IKY6_9GAMM</name>
<sequence>MLTLFHAADLEDLSELALEVLKKPRANPLAPEAFVVPSQGMGRWLTLQLARRQGIAMQLNMELPSSFIWSLARTVLGSLPEQSAFNPINLSWRLYAWLKDEHNLRQVPRLENYLSQCDEQRRLGLAAKIADVFDQYLLYRDDWLAAWEQGKLLSLGPDEDWQAFLWRELTRDGHPHRARVLETVLKRLFDPEPIAGIPERLILFGISSLPVHHLRVLEGLAQHTQIFCFAINPTRESWGDIRDLREQARFDHQAPLSPDEWYLDLGNPLLASLGKQGRDFFDGLFSLIADSQGQETGVYPEDDELDDSSLLKALQNDIIRLRTRPEDERIAFQAQDRSLEVHIAHSALREVEILHDQLLARFAADPELTPDQVVVLTPDIEVYAPFIDAVFAPRAEVPRIPYSLADRGLRTEIPLIEHFLQLLSLPDSRFSAEELLTWLHQPALARRVGIEEKDLPLVRFWLQQAGVRWGRDARQRAQLKLPETPDFTWQQGLDRLLLGFAAPPQLAQDAPPLLYDHWPLDAVEGSRGELLGRLADLVHQLGQLAEQLAHPRPLTAWADTLLELLELLFDEQEAGDTLMLLTRACADLREQARISQMDLPIPLELVRQRLTSALESTASTTGFLTGMVTFCTMVPMRSLPFKVICLLGLNDGAFPRRTPAAGFDLIARHPRRGDRTRRLDDRYLLLEALMSARQGLYLSYVGLSPRDNKALPPSVLISELLEVVDQTAYLDSVESSEPKVSQVIVHQHPLQPFAPCSFQQGAHSGFARPWFKAAQQLAESAQSAMPFVATELSLNDTELSLDPERFIQCLQHPARFFLQQRLGIQRPDLQQAIEPNEPFELDRGASKQVQHLALSACEYQWSVEDELHLARSAGWLPTGALGTAHWGSVRAPVQAFAPRLLQERPQEAPWAMWIDESLDQKLRLCGWLNGVTSKGLFAWKLTEASNWDKTAFWLRHLLLNLNPNESKNTSRLLTPEQDWVLPPLHPDQARALLNPWLEACLQAHQQPLPLFARSSYAFAGALQQRSSKKDPLEVARDRAYQAWQGNDYQGGEGQEFWNALAFRDREALDTAFESLAQRLLIPLLEHLADTE</sequence>
<dbReference type="InterPro" id="IPR013986">
    <property type="entry name" value="DExx_box_DNA_helicase_dom_sf"/>
</dbReference>
<proteinExistence type="inferred from homology"/>
<evidence type="ECO:0000256" key="5">
    <source>
        <dbReference type="ARBA" id="ARBA00022806"/>
    </source>
</evidence>
<comment type="subunit">
    <text evidence="10">Heterotrimer of RecB, RecC and RecD. All subunits contribute to DNA-binding.</text>
</comment>
<dbReference type="RefSeq" id="WP_144571380.1">
    <property type="nucleotide sequence ID" value="NZ_VLKG01000005.1"/>
</dbReference>
<dbReference type="InterPro" id="IPR011335">
    <property type="entry name" value="Restrct_endonuc-II-like"/>
</dbReference>
<dbReference type="GO" id="GO:0000724">
    <property type="term" value="P:double-strand break repair via homologous recombination"/>
    <property type="evidence" value="ECO:0007669"/>
    <property type="project" value="UniProtKB-UniRule"/>
</dbReference>
<keyword evidence="9 10" id="KW-0234">DNA repair</keyword>
<evidence type="ECO:0000256" key="2">
    <source>
        <dbReference type="ARBA" id="ARBA00022741"/>
    </source>
</evidence>
<dbReference type="GO" id="GO:0005524">
    <property type="term" value="F:ATP binding"/>
    <property type="evidence" value="ECO:0007669"/>
    <property type="project" value="UniProtKB-UniRule"/>
</dbReference>
<comment type="caution">
    <text evidence="12">The sequence shown here is derived from an EMBL/GenBank/DDBJ whole genome shotgun (WGS) entry which is preliminary data.</text>
</comment>
<dbReference type="Gene3D" id="3.40.50.300">
    <property type="entry name" value="P-loop containing nucleotide triphosphate hydrolases"/>
    <property type="match status" value="2"/>
</dbReference>
<protein>
    <recommendedName>
        <fullName evidence="10">RecBCD enzyme subunit RecC</fullName>
    </recommendedName>
    <alternativeName>
        <fullName evidence="10">Exonuclease V subunit RecC</fullName>
        <shortName evidence="10">ExoV subunit RecC</shortName>
    </alternativeName>
    <alternativeName>
        <fullName evidence="10">Helicase/nuclease RecBCD subunit RecC</fullName>
    </alternativeName>
</protein>
<keyword evidence="2 10" id="KW-0547">Nucleotide-binding</keyword>
<dbReference type="PIRSF" id="PIRSF000980">
    <property type="entry name" value="RecC"/>
    <property type="match status" value="1"/>
</dbReference>
<dbReference type="SUPFAM" id="SSF52540">
    <property type="entry name" value="P-loop containing nucleoside triphosphate hydrolases"/>
    <property type="match status" value="2"/>
</dbReference>
<dbReference type="PANTHER" id="PTHR30591">
    <property type="entry name" value="RECBCD ENZYME SUBUNIT RECC"/>
    <property type="match status" value="1"/>
</dbReference>
<dbReference type="GO" id="GO:0003678">
    <property type="term" value="F:DNA helicase activity"/>
    <property type="evidence" value="ECO:0007669"/>
    <property type="project" value="UniProtKB-UniRule"/>
</dbReference>
<keyword evidence="5 10" id="KW-0347">Helicase</keyword>
<gene>
    <name evidence="10" type="primary">recC</name>
    <name evidence="12" type="ORF">LX59_01669</name>
</gene>
<evidence type="ECO:0000256" key="4">
    <source>
        <dbReference type="ARBA" id="ARBA00022801"/>
    </source>
</evidence>
<dbReference type="OrthoDB" id="9762834at2"/>
<evidence type="ECO:0000256" key="8">
    <source>
        <dbReference type="ARBA" id="ARBA00023125"/>
    </source>
</evidence>
<keyword evidence="1 10" id="KW-0540">Nuclease</keyword>
<keyword evidence="3 10" id="KW-0227">DNA damage</keyword>
<dbReference type="InterPro" id="IPR006697">
    <property type="entry name" value="RecC"/>
</dbReference>
<dbReference type="GO" id="GO:0009338">
    <property type="term" value="C:exodeoxyribonuclease V complex"/>
    <property type="evidence" value="ECO:0007669"/>
    <property type="project" value="InterPro"/>
</dbReference>
<keyword evidence="4 10" id="KW-0378">Hydrolase</keyword>
<dbReference type="Gene3D" id="1.10.10.160">
    <property type="match status" value="1"/>
</dbReference>
<dbReference type="SUPFAM" id="SSF52980">
    <property type="entry name" value="Restriction endonuclease-like"/>
    <property type="match status" value="1"/>
</dbReference>
<dbReference type="GO" id="GO:0003677">
    <property type="term" value="F:DNA binding"/>
    <property type="evidence" value="ECO:0007669"/>
    <property type="project" value="UniProtKB-UniRule"/>
</dbReference>
<comment type="miscellaneous">
    <text evidence="10">In the RecBCD complex, RecB has a slow 3'-5' helicase, an exonuclease activity and loads RecA onto ssDNA, RecD has a fast 5'-3' helicase activity, while RecC stimulates the ATPase and processivity of the RecB helicase and contributes to recognition of the Chi site.</text>
</comment>
<keyword evidence="13" id="KW-1185">Reference proteome</keyword>
<keyword evidence="7 10" id="KW-0067">ATP-binding</keyword>
<evidence type="ECO:0000313" key="12">
    <source>
        <dbReference type="EMBL" id="TWH71385.1"/>
    </source>
</evidence>
<evidence type="ECO:0000256" key="7">
    <source>
        <dbReference type="ARBA" id="ARBA00022840"/>
    </source>
</evidence>
<dbReference type="GO" id="GO:0008854">
    <property type="term" value="F:exodeoxyribonuclease V activity"/>
    <property type="evidence" value="ECO:0007669"/>
    <property type="project" value="InterPro"/>
</dbReference>
<comment type="function">
    <text evidence="10">A helicase/nuclease that prepares dsDNA breaks (DSB) for recombinational DNA repair. Binds to DSBs and unwinds DNA via a highly rapid and processive ATP-dependent bidirectional helicase activity. Unwinds dsDNA until it encounters a Chi (crossover hotspot instigator) sequence from the 3' direction. Cuts ssDNA a few nucleotides 3' to the Chi site. The properties and activities of the enzyme are changed at Chi. The Chi-altered holoenzyme produces a long 3'-ssDNA overhang and facilitates RecA-binding to the ssDNA for homologous DNA recombination and repair. Holoenzyme degrades any linearized DNA that is unable to undergo homologous recombination. In the holoenzyme this subunit recognizes the wild-type Chi sequence, and when added to isolated RecB increases its ATP-dependent helicase processivity.</text>
</comment>
<evidence type="ECO:0000313" key="13">
    <source>
        <dbReference type="Proteomes" id="UP000319627"/>
    </source>
</evidence>
<feature type="domain" description="RecC C-terminal" evidence="11">
    <location>
        <begin position="801"/>
        <end position="1022"/>
    </location>
</feature>
<dbReference type="PANTHER" id="PTHR30591:SF1">
    <property type="entry name" value="RECBCD ENZYME SUBUNIT RECC"/>
    <property type="match status" value="1"/>
</dbReference>